<reference evidence="1" key="1">
    <citation type="journal article" date="2015" name="Nature">
        <title>Complex archaea that bridge the gap between prokaryotes and eukaryotes.</title>
        <authorList>
            <person name="Spang A."/>
            <person name="Saw J.H."/>
            <person name="Jorgensen S.L."/>
            <person name="Zaremba-Niedzwiedzka K."/>
            <person name="Martijn J."/>
            <person name="Lind A.E."/>
            <person name="van Eijk R."/>
            <person name="Schleper C."/>
            <person name="Guy L."/>
            <person name="Ettema T.J."/>
        </authorList>
    </citation>
    <scope>NUCLEOTIDE SEQUENCE</scope>
</reference>
<evidence type="ECO:0000313" key="1">
    <source>
        <dbReference type="EMBL" id="KKK58509.1"/>
    </source>
</evidence>
<accession>A0A0F8YWS4</accession>
<dbReference type="EMBL" id="LAZR01063946">
    <property type="protein sequence ID" value="KKK58509.1"/>
    <property type="molecule type" value="Genomic_DNA"/>
</dbReference>
<organism evidence="1">
    <name type="scientific">marine sediment metagenome</name>
    <dbReference type="NCBI Taxonomy" id="412755"/>
    <lineage>
        <taxon>unclassified sequences</taxon>
        <taxon>metagenomes</taxon>
        <taxon>ecological metagenomes</taxon>
    </lineage>
</organism>
<gene>
    <name evidence="1" type="ORF">LCGC14_3043740</name>
</gene>
<proteinExistence type="predicted"/>
<dbReference type="AlphaFoldDB" id="A0A0F8YWS4"/>
<sequence>MIDRFKPKGNFSFHHKVMLDYVSRLSVCVESYKSGEIDADTTLKICRKILSEIDDPEFPFFAVRNFRELFLFILYHLPEVPPHHRVLTL</sequence>
<name>A0A0F8YWS4_9ZZZZ</name>
<protein>
    <submittedName>
        <fullName evidence="1">Uncharacterized protein</fullName>
    </submittedName>
</protein>
<comment type="caution">
    <text evidence="1">The sequence shown here is derived from an EMBL/GenBank/DDBJ whole genome shotgun (WGS) entry which is preliminary data.</text>
</comment>